<dbReference type="Pfam" id="PF08797">
    <property type="entry name" value="HIRAN"/>
    <property type="match status" value="1"/>
</dbReference>
<dbReference type="GeneID" id="78275821"/>
<proteinExistence type="predicted"/>
<evidence type="ECO:0000313" key="4">
    <source>
        <dbReference type="EMBL" id="OLU45810.1"/>
    </source>
</evidence>
<dbReference type="InterPro" id="IPR014905">
    <property type="entry name" value="HIRAN"/>
</dbReference>
<organism evidence="4 5">
    <name type="scientific">Dubosiella newyorkensis</name>
    <dbReference type="NCBI Taxonomy" id="1862672"/>
    <lineage>
        <taxon>Bacteria</taxon>
        <taxon>Bacillati</taxon>
        <taxon>Bacillota</taxon>
        <taxon>Erysipelotrichia</taxon>
        <taxon>Erysipelotrichales</taxon>
        <taxon>Erysipelotrichaceae</taxon>
        <taxon>Dubosiella</taxon>
    </lineage>
</organism>
<name>A0A1U7NLR0_9FIRM</name>
<dbReference type="GO" id="GO:0008270">
    <property type="term" value="F:zinc ion binding"/>
    <property type="evidence" value="ECO:0007669"/>
    <property type="project" value="InterPro"/>
</dbReference>
<evidence type="ECO:0000256" key="2">
    <source>
        <dbReference type="ARBA" id="ARBA00022801"/>
    </source>
</evidence>
<evidence type="ECO:0000259" key="3">
    <source>
        <dbReference type="SMART" id="SM00910"/>
    </source>
</evidence>
<dbReference type="EMBL" id="MPKA01000079">
    <property type="protein sequence ID" value="OLU45810.1"/>
    <property type="molecule type" value="Genomic_DNA"/>
</dbReference>
<protein>
    <recommendedName>
        <fullName evidence="3">HIRAN domain-containing protein</fullName>
    </recommendedName>
</protein>
<dbReference type="RefSeq" id="WP_076341686.1">
    <property type="nucleotide sequence ID" value="NZ_CAMSPY010000120.1"/>
</dbReference>
<gene>
    <name evidence="4" type="ORF">BO225_07705</name>
</gene>
<dbReference type="AlphaFoldDB" id="A0A1U7NLR0"/>
<keyword evidence="5" id="KW-1185">Reference proteome</keyword>
<dbReference type="GO" id="GO:0016818">
    <property type="term" value="F:hydrolase activity, acting on acid anhydrides, in phosphorus-containing anhydrides"/>
    <property type="evidence" value="ECO:0007669"/>
    <property type="project" value="InterPro"/>
</dbReference>
<dbReference type="SMART" id="SM00910">
    <property type="entry name" value="HIRAN"/>
    <property type="match status" value="1"/>
</dbReference>
<evidence type="ECO:0000256" key="1">
    <source>
        <dbReference type="ARBA" id="ARBA00022723"/>
    </source>
</evidence>
<dbReference type="OrthoDB" id="1650885at2"/>
<dbReference type="Proteomes" id="UP000186705">
    <property type="component" value="Unassembled WGS sequence"/>
</dbReference>
<dbReference type="Gene3D" id="3.30.70.2330">
    <property type="match status" value="1"/>
</dbReference>
<dbReference type="GO" id="GO:0003676">
    <property type="term" value="F:nucleic acid binding"/>
    <property type="evidence" value="ECO:0007669"/>
    <property type="project" value="InterPro"/>
</dbReference>
<feature type="domain" description="HIRAN" evidence="3">
    <location>
        <begin position="31"/>
        <end position="128"/>
    </location>
</feature>
<accession>A0A1U7NLR0</accession>
<keyword evidence="1" id="KW-0479">Metal-binding</keyword>
<sequence length="129" mass="14778">MSFELSLKDFPPSLILPGSISNLFDPLIKEIFLLDTFVAGTSHVKDARVFESLKRKDALFLCREENEYDAMAILVLDRDHCKLGYVPKKDNLILARLMDGGKLLKGKVESVEKKGGYWKVEFKIFMMDF</sequence>
<dbReference type="STRING" id="1862672.BO225_07705"/>
<evidence type="ECO:0000313" key="5">
    <source>
        <dbReference type="Proteomes" id="UP000186705"/>
    </source>
</evidence>
<keyword evidence="2" id="KW-0378">Hydrolase</keyword>
<reference evidence="4 5" key="1">
    <citation type="submission" date="2016-11" db="EMBL/GenBank/DDBJ databases">
        <title>Description of two novel members of the family Erysipelotrichaceae: Ileibacterium lipovorans gen. nov., sp. nov. and Dubosiella newyorkensis, gen. nov., sp. nov.</title>
        <authorList>
            <person name="Cox L.M."/>
            <person name="Sohn J."/>
            <person name="Tyrrell K.L."/>
            <person name="Citron D.M."/>
            <person name="Lawson P.A."/>
            <person name="Patel N.B."/>
            <person name="Iizumi T."/>
            <person name="Perez-Perez G.I."/>
            <person name="Goldstein E.J."/>
            <person name="Blaser M.J."/>
        </authorList>
    </citation>
    <scope>NUCLEOTIDE SEQUENCE [LARGE SCALE GENOMIC DNA]</scope>
    <source>
        <strain evidence="4 5">NYU-BL-A4</strain>
    </source>
</reference>
<comment type="caution">
    <text evidence="4">The sequence shown here is derived from an EMBL/GenBank/DDBJ whole genome shotgun (WGS) entry which is preliminary data.</text>
</comment>